<sequence length="4578" mass="490245">MDETAANSNSERLDSPPPSDGRRRRPARRVRRGKTLPQLLAAAVERDPAAIACVFEGREVSYEELDRQTSRLARLLIDRGIGPEDIVAVGIPRSIESVMAVWSVAKSGAGFVPVDPAYPPGRVAHMVTDSGAKVGLTVSAVAAELPTDIEWLVLDSPEVSAALAGFSDDAVSFADRSRVLQQDHPAYVIYTSGSTGTPKGVVVTHAGLGSLCDEQRERYEVGGDSRTLHFASPSFDASVLELLLAIGAGATMVIAPTTIYGGDELADLLRRERVTHAFVTPAALASMHPVGLDDLRVVVTGGEAWSPELVGRFVRGPRKMFNAYGPTETTVVTNISEPLVPGEPVTIGAAIRGTGERILDSRLQPVPVDTGGELYVYGPQLARGYHDRASLTAARFVADPLGEPGSRLYRTGDLVRSRPNGMIEFVGRSDQQVKVRGYRIELGEIDAAFAAHPDIEFAATLGRESATGETILVSYVLVEPDRPFEPDELTAFVSRTLPAHMVPLVIMKLDSIPLTGAGKLDRKSLPEPIFEAREYEAPEGSVEEIVAEVFVSVLPIEQVGRHDNFMELGGNSLIATQVTARLNALLDARLPARMVFEHPTVAGLAAAIEPKKGEGARPAITPRTRPERIPLSLAQQRLWFLNRFDPTSAANNVPVAIRLSGDLDVAALQAAVTDVLDRHEALRTSYPDVGGRGYQQIHPVADVSPDLTPTSLSEDRLLDWVRDFVMRGFDVTREVPLRMALLRLAPAEHVLALVVHHIAADGVSMAPLVRDVVVAYTARRAGTPPKWMPLPIQYADYTLWQRELLGVEEDPNSLAAHQTAYWRTKLAGLPDRLDLPADRQRPSVESNVGALFHFEIAAATDRRIREVARENDASPFMVVHAALAVLLARMSATSDIVIGTPIAGRGEAALDDMVGMFVNTLAMRLDVRDDLLFTDLLIQARKTDLDAFSNADLPFERLLEILNPVRSAAHHPLFQVALFFQNMERPTLELPGLTVGGVDFDGAAAKFDLQLTVSTGSGVGEEPTAAMLTYATDLFDESTVAKFADRFLRILDVVAVDPDVVVGDIDILDSREALVALRDRNATAHAVEGVLLLDGFDRQVLRSPDAVAVASDDGQLTYAEFDARVNQLARDLISRGVGAESLVGIAIRRSVDLVVAMYAVVRAGGAYVPLDPDHPAERIAHILATANPVCVLSTSRDEFATTANVEVVSIDSLDLSTHSGAPVRSSERLRTVRPESPAYVIFTSGSTGMPKGVAVSHAAIVNQLEWMQAEYGLVPTDVYLQKTATTFDVSLWGFFMPLRVGATLLVAAPDGHRDPQYLAETIAARQVTVTDFVPSMLAVFAAHVEAGHLESLRHVFVIGEALPPATVAAFAEVSGAAVHNLYGPTEAAVSVTYSPAASAVGAVPIGLPEWNTQIFVLDSRLHPVPDGVPGELYLGGGQLARGYVSRPDLTSDRFVANPFGGPGARMYRTGDLVRWHGAGGLDYIGRTDFQVKFRGQRIELGEIETALLAQPGVTQAAALVMTAPQGDQLVGYVVGAPAAALDGQSLRSAVGNGLPPYMVPSAIVVLDEFPLNTSGKLDRKALPSPTLQDREFRAPTTPVQEIVAGVFADVLGIERVGLDDDFFALGGNSLIATQVVARLGATLDTRVPVRMLFESSTVAALAAAAESHTGDSRLPLGRQTRPERIPLSLAQQRMWFLNRFDSDSAVNNLPIAIRLSGELDVTALRDAVTDVLWRHESLRTLYPEYDGTAYQQIVSAEVAVPDLTPVAVAADDILSAVGDFVSRGFDVTTQVPVRAQLFALDARDHVLAVVVHHISGDGFSMGPLTRDVMVAYLARTHGDAPNWEPLPVQYADFAIWQREVLGSLDDPASLISQQIDYWRTRLSGLPDQLDLPVDRPRPAIASNRGADFAFAIDADLHTGMNTIAKEHHSTTFMVAHALLAVLLARLSGTTDIAIGTPVAGRGEQALDDVVGMFVNTLVLRTEVDPNSSFTDLLERARETDLGAFGHADLPFERLVEVLNPERSQARHPLFQVMLTFQNLARTDLTFPELQVSAVDFDLAIAKFDLQVTLSEHIGEHGEAAGMSGVVTYATDLFDEATIATFVEQFDRVLRAVVGTPDIVVGDIAVLDAAEHDRLLHDWNEPGSDVADATLIGLFGVQARRTPDRVAVVHDGRSLTYSDLSQRVNRLARKLIAEGVGAESLVAVALPRSLDLVVALLAVLEAGGAYLPIDVTYPAERLAFMLSDSKPVCAVTTAASGADLPVGDVPIIDLDAIDLTAGDGSALEDDERRRPLRPANTAYVIYTSGSTGTPKGVLVPHANVVRLFANTRERFGFDETDVWTLFHSYAFDFSVWELWGPLLHGGKLVVVDYFTSRTPEEFLELLRREGVTVLNQTPTAFYQLIEADRADRAADPLQLRHIIFGGEALDLKQLARWYDRHDDASPRLVNMYGITETTVHVSYLELTSSMADGSSASVIGRAVPGLGVYVLDSRLHPTPVNVPGEIYVTGGQLARGYLGRPELSAGRFVADPFGAPGAKMYRTGDVARWNAAGQLEYAGRSDSQVQLRGFRIELGEIESVLKTGPGVANAVAAVWTGENSTERLIGYVVTESGAAVDTAAVLEHVSGFLTDYMVPDALVVLDALPLTANGKLDRKALPAPKFVSDRPFRAPETPMETTIAEVFADVLGVDRVGVEDSFFALGGDSIVSIQLVSRAKARGVYFTPRNVFEQKTVRGLAEVAVLGDDAGPIVLEELPGGGVGDMPLTPIVSFMVQRGGGFDRYTQSIALELPRGIDRAGLSAALKAVIDRHDMLRAKLFRDPDGEWQLQTRDTDSVAVDDLIAHVPFEASSTDEDLVTLAHSELEAAAGRLAPADGVVLQFVWLDPIVDAESSAGSRSGRLIIVAHHLVIDGVSWRIIIPDLVSAWAQLLSGAEPVLAAVGTSMRRWAHGLADRAHSDELLAELPAWRKIVDVADPLLGDRPLDATVDLASTVEKFSVTVPEPVTDALLTDLPRLYHGAANDGLLAGLALALLRWRQRRGIDATATLVSLEGHGREEDLVPGADLARTVGWFTSIFPVGIDLRGIDVDDAFAGGPAAGAAVKAVKEQLLAVPNRGVGFGVLKYLAADHASDLASARTGEISFNYLGRISAGDVPEGMADFGWMPAGDLGDLSVSPDADMPAMAAIDINAVVLGGSLRATFGFPTTLLDNADVTELADHWMDALTALAAHTQTPGAGGLTPSDVNLVQVRQRDLESFESRFAGVVDVWPLAPLQSGLLFHALLADASVDMYSIQMVLDLAGVVDAARLRGAAQGVLDRYANLRTAFVADSAGEPVSVVLEDLTVPWREVDLSDIDDEVARDEALAELLAADAAVRFDMAVPPLIRFTLVKVTEGVYKLVMANHHILLDGWSMPLLMKDLLVLYATRGDASVLGRVRSYRSYLAWLGEQDPAVSMRAWAHALEGAEPTILVPQRAGSEVISARTGEVEVFLDEADMARLSGLAARVGVTVNTVVQAGWGVVLGRLTGRSDVVFGATVSGRPAQLAGVESMVGLFINTLPVRVGFDPNESVESLLVRLQGEQADLLDHHHVGLADIQRAVGAGSLFDTLTVFESYPVDTAGLADQAGAIEGMSIEGVSSNDAPHYPLSMVINAGARLTVTFEYLQSLLDEETVTTIAGRLIRALAAFLANSAAAVGDVELLAAGERELLVSSWALAPGAVVDPNVTLVSLFDAQVAATPDAVAVCFEDASLTYAELDTRANALARQLISVGVGPESLVGVVLGRSLDVVVAILAVLKAGGGYVPVDPTYPAERIAYTLTDSAPVCVLTDSGSVGSVPESVTAARVLIDEVEVSEFSTAPISDADRLSPLRSQDVAYVIYTSGSTGRPKGVAVTHRNVVELMANAAPKFGFDSSDVWTMFHSPAFDFSVWELWGPLLFGGRLVVVDYFTSRSPQDFVELVRREGVTVLNQTPSAFYQFAEAERVAAEAGADRLALRHIVFGGEALDLGRLSGWVARYPHGPQLVNMYGITETTVHVSFVEVTAELVAAGGASVIGRGLPGLGVFVLDSRLAPVPVGAAGEVYVSGEQLSRGYVGRAALSAGRFVANPFGQPGSRLYRTGDVARWNAQGQLEYAGRSDAQVQLRGFRIELGEIESVLASFAGVASAVAVVRTDELIGDRLVGYVVPQAGASVDPVAVTEFASGFLTSYMVPDAVVVLDALPLTVNGKLDRRALPAPEFVSEREFREPRTPIELSVAEVFARVLGVERIGLDDDFFALGGNSLIATKVVAQIQDSVNPRMRMQYLFSHRTVGELAELLSAEDPSVAGRDRSAGLDVLLPIRTAGSDAPLFCVHPMSGLSWQYFALAQVVDPAHPLYGLQSPSILDASVAPQSIAELAAVYVREARRVQPSGPYHLLGWSFGGVLAHAMAVELEAAGETVSTLALVDSVRQIDLAVFGSEMRDELRSGGIEIAADQDFADFSLEQAQHLVDVMGAAEVGLTAEQVQRMFAFAVRSPHLINDHQPGVFGGDLLFFSAEVEHPTSADAALTWQPFVGGEIVNHTVPTNHGAMLGAESLSVVGPLLDGWLRNAGR</sequence>
<evidence type="ECO:0000313" key="11">
    <source>
        <dbReference type="Proteomes" id="UP000535543"/>
    </source>
</evidence>
<evidence type="ECO:0000256" key="7">
    <source>
        <dbReference type="ARBA" id="ARBA00023194"/>
    </source>
</evidence>
<keyword evidence="3" id="KW-0596">Phosphopantetheine</keyword>
<dbReference type="SMART" id="SM00824">
    <property type="entry name" value="PKS_TE"/>
    <property type="match status" value="1"/>
</dbReference>
<dbReference type="CDD" id="cd19540">
    <property type="entry name" value="LCL_NRPS-like"/>
    <property type="match status" value="2"/>
</dbReference>
<evidence type="ECO:0000256" key="8">
    <source>
        <dbReference type="SAM" id="MobiDB-lite"/>
    </source>
</evidence>
<keyword evidence="6" id="KW-0677">Repeat</keyword>
<dbReference type="FunFam" id="3.40.50.980:FF:000002">
    <property type="entry name" value="Enterobactin synthetase component F"/>
    <property type="match status" value="2"/>
</dbReference>
<evidence type="ECO:0000256" key="5">
    <source>
        <dbReference type="ARBA" id="ARBA00022598"/>
    </source>
</evidence>
<gene>
    <name evidence="10" type="ORF">FGL95_14995</name>
</gene>
<feature type="compositionally biased region" description="Polar residues" evidence="8">
    <location>
        <begin position="1"/>
        <end position="10"/>
    </location>
</feature>
<feature type="domain" description="Carrier" evidence="9">
    <location>
        <begin position="1594"/>
        <end position="1669"/>
    </location>
</feature>
<evidence type="ECO:0000256" key="1">
    <source>
        <dbReference type="ARBA" id="ARBA00001957"/>
    </source>
</evidence>
<dbReference type="CDD" id="cd17646">
    <property type="entry name" value="A_NRPS_AB3403-like"/>
    <property type="match status" value="1"/>
</dbReference>
<feature type="domain" description="Carrier" evidence="9">
    <location>
        <begin position="2665"/>
        <end position="2739"/>
    </location>
</feature>
<dbReference type="NCBIfam" id="TIGR01720">
    <property type="entry name" value="NRPS-para261"/>
    <property type="match status" value="1"/>
</dbReference>
<dbReference type="InterPro" id="IPR045851">
    <property type="entry name" value="AMP-bd_C_sf"/>
</dbReference>
<accession>A0A848KF27</accession>
<dbReference type="GO" id="GO:0043041">
    <property type="term" value="P:amino acid activation for nonribosomal peptide biosynthetic process"/>
    <property type="evidence" value="ECO:0007669"/>
    <property type="project" value="TreeGrafter"/>
</dbReference>
<dbReference type="InterPro" id="IPR001242">
    <property type="entry name" value="Condensation_dom"/>
</dbReference>
<dbReference type="PANTHER" id="PTHR45527:SF14">
    <property type="entry name" value="PLIPASTATIN SYNTHASE SUBUNIT B"/>
    <property type="match status" value="1"/>
</dbReference>
<protein>
    <submittedName>
        <fullName evidence="10">Amino acid adenylation domain-containing protein</fullName>
    </submittedName>
</protein>
<dbReference type="Pfam" id="PF13193">
    <property type="entry name" value="AMP-binding_C"/>
    <property type="match status" value="4"/>
</dbReference>
<dbReference type="InterPro" id="IPR006162">
    <property type="entry name" value="Ppantetheine_attach_site"/>
</dbReference>
<dbReference type="FunFam" id="3.30.300.30:FF:000010">
    <property type="entry name" value="Enterobactin synthetase component F"/>
    <property type="match status" value="1"/>
</dbReference>
<dbReference type="Pfam" id="PF00501">
    <property type="entry name" value="AMP-binding"/>
    <property type="match status" value="4"/>
</dbReference>
<dbReference type="GO" id="GO:0044550">
    <property type="term" value="P:secondary metabolite biosynthetic process"/>
    <property type="evidence" value="ECO:0007669"/>
    <property type="project" value="UniProtKB-ARBA"/>
</dbReference>
<dbReference type="Gene3D" id="1.10.1200.10">
    <property type="entry name" value="ACP-like"/>
    <property type="match status" value="3"/>
</dbReference>
<dbReference type="NCBIfam" id="TIGR01733">
    <property type="entry name" value="AA-adenyl-dom"/>
    <property type="match status" value="4"/>
</dbReference>
<comment type="cofactor">
    <cofactor evidence="1">
        <name>pantetheine 4'-phosphate</name>
        <dbReference type="ChEBI" id="CHEBI:47942"/>
    </cofactor>
</comment>
<dbReference type="InterPro" id="IPR009081">
    <property type="entry name" value="PP-bd_ACP"/>
</dbReference>
<name>A0A848KF27_9NOCA</name>
<dbReference type="EMBL" id="VCQU01000004">
    <property type="protein sequence ID" value="NMN96346.1"/>
    <property type="molecule type" value="Genomic_DNA"/>
</dbReference>
<dbReference type="InterPro" id="IPR029058">
    <property type="entry name" value="AB_hydrolase_fold"/>
</dbReference>
<dbReference type="Pfam" id="PF00550">
    <property type="entry name" value="PP-binding"/>
    <property type="match status" value="4"/>
</dbReference>
<organism evidence="10 11">
    <name type="scientific">Antrihabitans stalactiti</name>
    <dbReference type="NCBI Taxonomy" id="2584121"/>
    <lineage>
        <taxon>Bacteria</taxon>
        <taxon>Bacillati</taxon>
        <taxon>Actinomycetota</taxon>
        <taxon>Actinomycetes</taxon>
        <taxon>Mycobacteriales</taxon>
        <taxon>Nocardiaceae</taxon>
        <taxon>Antrihabitans</taxon>
    </lineage>
</organism>
<dbReference type="GO" id="GO:0008610">
    <property type="term" value="P:lipid biosynthetic process"/>
    <property type="evidence" value="ECO:0007669"/>
    <property type="project" value="UniProtKB-ARBA"/>
</dbReference>
<dbReference type="SUPFAM" id="SSF53474">
    <property type="entry name" value="alpha/beta-Hydrolases"/>
    <property type="match status" value="1"/>
</dbReference>
<dbReference type="SUPFAM" id="SSF56801">
    <property type="entry name" value="Acetyl-CoA synthetase-like"/>
    <property type="match status" value="4"/>
</dbReference>
<dbReference type="PANTHER" id="PTHR45527">
    <property type="entry name" value="NONRIBOSOMAL PEPTIDE SYNTHETASE"/>
    <property type="match status" value="1"/>
</dbReference>
<dbReference type="PROSITE" id="PS00012">
    <property type="entry name" value="PHOSPHOPANTETHEINE"/>
    <property type="match status" value="4"/>
</dbReference>
<dbReference type="Gene3D" id="3.40.50.12780">
    <property type="entry name" value="N-terminal domain of ligase-like"/>
    <property type="match status" value="3"/>
</dbReference>
<dbReference type="InterPro" id="IPR023213">
    <property type="entry name" value="CAT-like_dom_sf"/>
</dbReference>
<keyword evidence="5" id="KW-0436">Ligase</keyword>
<dbReference type="GO" id="GO:0031177">
    <property type="term" value="F:phosphopantetheine binding"/>
    <property type="evidence" value="ECO:0007669"/>
    <property type="project" value="InterPro"/>
</dbReference>
<dbReference type="FunFam" id="3.40.50.12780:FF:000012">
    <property type="entry name" value="Non-ribosomal peptide synthetase"/>
    <property type="match status" value="3"/>
</dbReference>
<reference evidence="10 11" key="1">
    <citation type="submission" date="2019-05" db="EMBL/GenBank/DDBJ databases">
        <authorList>
            <person name="Lee S.D."/>
        </authorList>
    </citation>
    <scope>NUCLEOTIDE SEQUENCE [LARGE SCALE GENOMIC DNA]</scope>
    <source>
        <strain evidence="10 11">YC2-7</strain>
    </source>
</reference>
<dbReference type="PROSITE" id="PS00455">
    <property type="entry name" value="AMP_BINDING"/>
    <property type="match status" value="4"/>
</dbReference>
<dbReference type="Gene3D" id="3.30.559.30">
    <property type="entry name" value="Nonribosomal peptide synthetase, condensation domain"/>
    <property type="match status" value="4"/>
</dbReference>
<comment type="caution">
    <text evidence="10">The sequence shown here is derived from an EMBL/GenBank/DDBJ whole genome shotgun (WGS) entry which is preliminary data.</text>
</comment>
<keyword evidence="4" id="KW-0597">Phosphoprotein</keyword>
<dbReference type="FunFam" id="2.30.38.10:FF:000001">
    <property type="entry name" value="Non-ribosomal peptide synthetase PvdI"/>
    <property type="match status" value="1"/>
</dbReference>
<dbReference type="Gene3D" id="3.30.300.30">
    <property type="match status" value="4"/>
</dbReference>
<dbReference type="InterPro" id="IPR020802">
    <property type="entry name" value="TesA-like"/>
</dbReference>
<dbReference type="InterPro" id="IPR036736">
    <property type="entry name" value="ACP-like_sf"/>
</dbReference>
<dbReference type="Proteomes" id="UP000535543">
    <property type="component" value="Unassembled WGS sequence"/>
</dbReference>
<dbReference type="InterPro" id="IPR010071">
    <property type="entry name" value="AA_adenyl_dom"/>
</dbReference>
<dbReference type="CDD" id="cd19543">
    <property type="entry name" value="DCL_NRPS"/>
    <property type="match status" value="1"/>
</dbReference>
<reference evidence="10 11" key="2">
    <citation type="submission" date="2020-06" db="EMBL/GenBank/DDBJ databases">
        <title>Antribacter stalactiti gen. nov., sp. nov., a new member of the family Nacardiaceae isolated from a cave.</title>
        <authorList>
            <person name="Kim I.S."/>
        </authorList>
    </citation>
    <scope>NUCLEOTIDE SEQUENCE [LARGE SCALE GENOMIC DNA]</scope>
    <source>
        <strain evidence="10 11">YC2-7</strain>
    </source>
</reference>
<dbReference type="Gene3D" id="2.30.38.10">
    <property type="entry name" value="Luciferase, Domain 3"/>
    <property type="match status" value="1"/>
</dbReference>
<evidence type="ECO:0000256" key="4">
    <source>
        <dbReference type="ARBA" id="ARBA00022553"/>
    </source>
</evidence>
<dbReference type="Gene3D" id="3.40.50.1820">
    <property type="entry name" value="alpha/beta hydrolase"/>
    <property type="match status" value="1"/>
</dbReference>
<proteinExistence type="inferred from homology"/>
<dbReference type="FunFam" id="3.30.559.30:FF:000001">
    <property type="entry name" value="Non-ribosomal peptide synthetase"/>
    <property type="match status" value="1"/>
</dbReference>
<feature type="domain" description="Carrier" evidence="9">
    <location>
        <begin position="4234"/>
        <end position="4309"/>
    </location>
</feature>
<dbReference type="GO" id="GO:0017000">
    <property type="term" value="P:antibiotic biosynthetic process"/>
    <property type="evidence" value="ECO:0007669"/>
    <property type="project" value="UniProtKB-KW"/>
</dbReference>
<evidence type="ECO:0000256" key="2">
    <source>
        <dbReference type="ARBA" id="ARBA00006432"/>
    </source>
</evidence>
<feature type="region of interest" description="Disordered" evidence="8">
    <location>
        <begin position="1"/>
        <end position="29"/>
    </location>
</feature>
<dbReference type="UniPathway" id="UPA00011"/>
<keyword evidence="11" id="KW-1185">Reference proteome</keyword>
<evidence type="ECO:0000256" key="6">
    <source>
        <dbReference type="ARBA" id="ARBA00022737"/>
    </source>
</evidence>
<dbReference type="GO" id="GO:0016874">
    <property type="term" value="F:ligase activity"/>
    <property type="evidence" value="ECO:0007669"/>
    <property type="project" value="UniProtKB-KW"/>
</dbReference>
<keyword evidence="7" id="KW-0045">Antibiotic biosynthesis</keyword>
<dbReference type="InterPro" id="IPR010060">
    <property type="entry name" value="NRPS_synth"/>
</dbReference>
<dbReference type="InterPro" id="IPR025110">
    <property type="entry name" value="AMP-bd_C"/>
</dbReference>
<dbReference type="PROSITE" id="PS50075">
    <property type="entry name" value="CARRIER"/>
    <property type="match status" value="4"/>
</dbReference>
<dbReference type="InterPro" id="IPR000873">
    <property type="entry name" value="AMP-dep_synth/lig_dom"/>
</dbReference>
<dbReference type="InterPro" id="IPR001031">
    <property type="entry name" value="Thioesterase"/>
</dbReference>
<dbReference type="SUPFAM" id="SSF47336">
    <property type="entry name" value="ACP-like"/>
    <property type="match status" value="4"/>
</dbReference>
<dbReference type="FunFam" id="3.30.300.30:FF:000015">
    <property type="entry name" value="Nonribosomal peptide synthase SidD"/>
    <property type="match status" value="1"/>
</dbReference>
<dbReference type="InterPro" id="IPR042099">
    <property type="entry name" value="ANL_N_sf"/>
</dbReference>
<dbReference type="NCBIfam" id="NF003417">
    <property type="entry name" value="PRK04813.1"/>
    <property type="match status" value="4"/>
</dbReference>
<dbReference type="CDD" id="cd17643">
    <property type="entry name" value="A_NRPS_Cytc1-like"/>
    <property type="match status" value="2"/>
</dbReference>
<evidence type="ECO:0000313" key="10">
    <source>
        <dbReference type="EMBL" id="NMN96346.1"/>
    </source>
</evidence>
<dbReference type="SUPFAM" id="SSF52777">
    <property type="entry name" value="CoA-dependent acyltransferases"/>
    <property type="match status" value="8"/>
</dbReference>
<dbReference type="FunFam" id="1.10.1200.10:FF:000005">
    <property type="entry name" value="Nonribosomal peptide synthetase 1"/>
    <property type="match status" value="1"/>
</dbReference>
<dbReference type="Gene3D" id="3.30.559.10">
    <property type="entry name" value="Chloramphenicol acetyltransferase-like domain"/>
    <property type="match status" value="4"/>
</dbReference>
<dbReference type="FunFam" id="3.40.50.980:FF:000001">
    <property type="entry name" value="Non-ribosomal peptide synthetase"/>
    <property type="match status" value="3"/>
</dbReference>
<dbReference type="Gene3D" id="3.40.50.980">
    <property type="match status" value="2"/>
</dbReference>
<dbReference type="SMART" id="SM00823">
    <property type="entry name" value="PKS_PP"/>
    <property type="match status" value="4"/>
</dbReference>
<dbReference type="InterPro" id="IPR020845">
    <property type="entry name" value="AMP-binding_CS"/>
</dbReference>
<comment type="similarity">
    <text evidence="2">Belongs to the ATP-dependent AMP-binding enzyme family.</text>
</comment>
<evidence type="ECO:0000259" key="9">
    <source>
        <dbReference type="PROSITE" id="PS50075"/>
    </source>
</evidence>
<dbReference type="Pfam" id="PF00975">
    <property type="entry name" value="Thioesterase"/>
    <property type="match status" value="1"/>
</dbReference>
<evidence type="ECO:0000256" key="3">
    <source>
        <dbReference type="ARBA" id="ARBA00022450"/>
    </source>
</evidence>
<feature type="domain" description="Carrier" evidence="9">
    <location>
        <begin position="537"/>
        <end position="612"/>
    </location>
</feature>
<dbReference type="InterPro" id="IPR020806">
    <property type="entry name" value="PKS_PP-bd"/>
</dbReference>
<dbReference type="GO" id="GO:0005829">
    <property type="term" value="C:cytosol"/>
    <property type="evidence" value="ECO:0007669"/>
    <property type="project" value="TreeGrafter"/>
</dbReference>
<dbReference type="Pfam" id="PF00668">
    <property type="entry name" value="Condensation"/>
    <property type="match status" value="4"/>
</dbReference>